<gene>
    <name evidence="1" type="ORF">AWRI4619_LOCUS8749</name>
</gene>
<dbReference type="EMBL" id="CAIJEN010000015">
    <property type="protein sequence ID" value="CAD0095320.1"/>
    <property type="molecule type" value="Genomic_DNA"/>
</dbReference>
<proteinExistence type="predicted"/>
<accession>A0A9N8JW70</accession>
<organism evidence="1 2">
    <name type="scientific">Aureobasidium vineae</name>
    <dbReference type="NCBI Taxonomy" id="2773715"/>
    <lineage>
        <taxon>Eukaryota</taxon>
        <taxon>Fungi</taxon>
        <taxon>Dikarya</taxon>
        <taxon>Ascomycota</taxon>
        <taxon>Pezizomycotina</taxon>
        <taxon>Dothideomycetes</taxon>
        <taxon>Dothideomycetidae</taxon>
        <taxon>Dothideales</taxon>
        <taxon>Saccotheciaceae</taxon>
        <taxon>Aureobasidium</taxon>
    </lineage>
</organism>
<comment type="caution">
    <text evidence="1">The sequence shown here is derived from an EMBL/GenBank/DDBJ whole genome shotgun (WGS) entry which is preliminary data.</text>
</comment>
<dbReference type="AlphaFoldDB" id="A0A9N8JW70"/>
<keyword evidence="2" id="KW-1185">Reference proteome</keyword>
<reference evidence="1" key="1">
    <citation type="submission" date="2020-06" db="EMBL/GenBank/DDBJ databases">
        <authorList>
            <person name="Onetto C."/>
        </authorList>
    </citation>
    <scope>NUCLEOTIDE SEQUENCE</scope>
</reference>
<protein>
    <submittedName>
        <fullName evidence="1">Uncharacterized protein</fullName>
    </submittedName>
</protein>
<dbReference type="Proteomes" id="UP000716446">
    <property type="component" value="Unassembled WGS sequence"/>
</dbReference>
<evidence type="ECO:0000313" key="2">
    <source>
        <dbReference type="Proteomes" id="UP000716446"/>
    </source>
</evidence>
<name>A0A9N8JW70_9PEZI</name>
<sequence>MPDTSVESSPLHAPATGAEGAIDLAILTVSGDNAALSDQKPSNVEAIVIQDATDSASTVPKDNCHEVIIQQVNHLKTKNNFNHENLTRIYEEVNQHLFECNDHHLQIVQYKFVFGTGNSRIIGRPDGSINHFNNEKIVLATKVLEFDIKRVKSLGAFFVAQKRYFNLLGEMKEIEVEIKQLLASAIETGAAPDGFYDEMEETRGRIANMEESRIGMREGWLEWLDELS</sequence>
<evidence type="ECO:0000313" key="1">
    <source>
        <dbReference type="EMBL" id="CAD0095320.1"/>
    </source>
</evidence>